<feature type="compositionally biased region" description="Acidic residues" evidence="1">
    <location>
        <begin position="89"/>
        <end position="100"/>
    </location>
</feature>
<proteinExistence type="predicted"/>
<dbReference type="Gene3D" id="2.30.29.30">
    <property type="entry name" value="Pleckstrin-homology domain (PH domain)/Phosphotyrosine-binding domain (PTB)"/>
    <property type="match status" value="1"/>
</dbReference>
<accession>A0AAW0FZ44</accession>
<organism evidence="4 5">
    <name type="scientific">Cerrena zonata</name>
    <dbReference type="NCBI Taxonomy" id="2478898"/>
    <lineage>
        <taxon>Eukaryota</taxon>
        <taxon>Fungi</taxon>
        <taxon>Dikarya</taxon>
        <taxon>Basidiomycota</taxon>
        <taxon>Agaricomycotina</taxon>
        <taxon>Agaricomycetes</taxon>
        <taxon>Polyporales</taxon>
        <taxon>Cerrenaceae</taxon>
        <taxon>Cerrena</taxon>
    </lineage>
</organism>
<feature type="compositionally biased region" description="Low complexity" evidence="1">
    <location>
        <begin position="46"/>
        <end position="55"/>
    </location>
</feature>
<evidence type="ECO:0000256" key="2">
    <source>
        <dbReference type="SAM" id="SignalP"/>
    </source>
</evidence>
<feature type="region of interest" description="Disordered" evidence="1">
    <location>
        <begin position="215"/>
        <end position="238"/>
    </location>
</feature>
<protein>
    <recommendedName>
        <fullName evidence="3">RanBD1 domain-containing protein</fullName>
    </recommendedName>
</protein>
<evidence type="ECO:0000259" key="3">
    <source>
        <dbReference type="PROSITE" id="PS50196"/>
    </source>
</evidence>
<dbReference type="EMBL" id="JASBNA010000017">
    <property type="protein sequence ID" value="KAK7686353.1"/>
    <property type="molecule type" value="Genomic_DNA"/>
</dbReference>
<gene>
    <name evidence="4" type="ORF">QCA50_010577</name>
</gene>
<feature type="domain" description="RanBD1" evidence="3">
    <location>
        <begin position="286"/>
        <end position="353"/>
    </location>
</feature>
<dbReference type="Proteomes" id="UP001385951">
    <property type="component" value="Unassembled WGS sequence"/>
</dbReference>
<dbReference type="Pfam" id="PF00638">
    <property type="entry name" value="Ran_BP1"/>
    <property type="match status" value="1"/>
</dbReference>
<sequence>MFPLSDFNVVCCALATVSAAVGYQYSRKTAKRNGPSFLGRKMRRFSTSSTSSETTLVGDADITYSKPTENAYDDTEPGSLKRKLREVEVESENSTPDDIEREPSQERSSTPRKKLRIGTPETEEDGDYILIKVEEASPEPPESPVEVTPPPIPASQEPQASAETLAEGEKSGLSNVEIPQKAPEASPSSPVLPSAFTVPSYKPCTGFSAFATSSTSPFAASSSSSKQPAWRTASSRSFNPLDPLSSIVPISEAPAQLLADVDQPAPNADDALAAQSHTKKSQTNLTGEEDEEVITELKGAKLFVKRGAKDFADGMFGHVKYLSHRETKEERLVFRREHVWKVSMSVRLRPTVRCTFDEDQGILRFTLKEAIDGEMDEQRQEVVVYAIKRGKMPKADFATFAQQVVASSHLPQAPSNAA</sequence>
<feature type="signal peptide" evidence="2">
    <location>
        <begin position="1"/>
        <end position="19"/>
    </location>
</feature>
<evidence type="ECO:0000313" key="5">
    <source>
        <dbReference type="Proteomes" id="UP001385951"/>
    </source>
</evidence>
<feature type="compositionally biased region" description="Pro residues" evidence="1">
    <location>
        <begin position="138"/>
        <end position="153"/>
    </location>
</feature>
<feature type="compositionally biased region" description="Low complexity" evidence="1">
    <location>
        <begin position="215"/>
        <end position="225"/>
    </location>
</feature>
<evidence type="ECO:0000313" key="4">
    <source>
        <dbReference type="EMBL" id="KAK7686353.1"/>
    </source>
</evidence>
<dbReference type="InterPro" id="IPR000156">
    <property type="entry name" value="Ran_bind_dom"/>
</dbReference>
<comment type="caution">
    <text evidence="4">The sequence shown here is derived from an EMBL/GenBank/DDBJ whole genome shotgun (WGS) entry which is preliminary data.</text>
</comment>
<dbReference type="AlphaFoldDB" id="A0AAW0FZ44"/>
<feature type="region of interest" description="Disordered" evidence="1">
    <location>
        <begin position="32"/>
        <end position="197"/>
    </location>
</feature>
<keyword evidence="2" id="KW-0732">Signal</keyword>
<dbReference type="InterPro" id="IPR011993">
    <property type="entry name" value="PH-like_dom_sf"/>
</dbReference>
<feature type="chain" id="PRO_5043474621" description="RanBD1 domain-containing protein" evidence="2">
    <location>
        <begin position="20"/>
        <end position="418"/>
    </location>
</feature>
<keyword evidence="5" id="KW-1185">Reference proteome</keyword>
<dbReference type="SUPFAM" id="SSF50729">
    <property type="entry name" value="PH domain-like"/>
    <property type="match status" value="1"/>
</dbReference>
<feature type="region of interest" description="Disordered" evidence="1">
    <location>
        <begin position="267"/>
        <end position="291"/>
    </location>
</feature>
<reference evidence="4 5" key="1">
    <citation type="submission" date="2022-09" db="EMBL/GenBank/DDBJ databases">
        <authorList>
            <person name="Palmer J.M."/>
        </authorList>
    </citation>
    <scope>NUCLEOTIDE SEQUENCE [LARGE SCALE GENOMIC DNA]</scope>
    <source>
        <strain evidence="4 5">DSM 7382</strain>
    </source>
</reference>
<evidence type="ECO:0000256" key="1">
    <source>
        <dbReference type="SAM" id="MobiDB-lite"/>
    </source>
</evidence>
<dbReference type="PROSITE" id="PS50196">
    <property type="entry name" value="RANBD1"/>
    <property type="match status" value="1"/>
</dbReference>
<name>A0AAW0FZ44_9APHY</name>